<name>A0A931AVE3_9FIRM</name>
<evidence type="ECO:0000313" key="2">
    <source>
        <dbReference type="EMBL" id="MBF8435503.1"/>
    </source>
</evidence>
<keyword evidence="1" id="KW-0812">Transmembrane</keyword>
<organism evidence="2 3">
    <name type="scientific">Halonatronomonas betaini</name>
    <dbReference type="NCBI Taxonomy" id="2778430"/>
    <lineage>
        <taxon>Bacteria</taxon>
        <taxon>Bacillati</taxon>
        <taxon>Bacillota</taxon>
        <taxon>Clostridia</taxon>
        <taxon>Halanaerobiales</taxon>
        <taxon>Halarsenatibacteraceae</taxon>
        <taxon>Halonatronomonas</taxon>
    </lineage>
</organism>
<protein>
    <submittedName>
        <fullName evidence="2">Uncharacterized protein</fullName>
    </submittedName>
</protein>
<dbReference type="Proteomes" id="UP000621436">
    <property type="component" value="Unassembled WGS sequence"/>
</dbReference>
<evidence type="ECO:0000256" key="1">
    <source>
        <dbReference type="SAM" id="Phobius"/>
    </source>
</evidence>
<accession>A0A931AVE3</accession>
<comment type="caution">
    <text evidence="2">The sequence shown here is derived from an EMBL/GenBank/DDBJ whole genome shotgun (WGS) entry which is preliminary data.</text>
</comment>
<evidence type="ECO:0000313" key="3">
    <source>
        <dbReference type="Proteomes" id="UP000621436"/>
    </source>
</evidence>
<feature type="transmembrane region" description="Helical" evidence="1">
    <location>
        <begin position="6"/>
        <end position="25"/>
    </location>
</feature>
<keyword evidence="3" id="KW-1185">Reference proteome</keyword>
<gene>
    <name evidence="2" type="ORF">I0Q91_00295</name>
</gene>
<reference evidence="2" key="1">
    <citation type="submission" date="2020-11" db="EMBL/GenBank/DDBJ databases">
        <title>Halonatronomonas betainensis gen. nov., sp. nov. a novel haloalkaliphilic representative of the family Halanaerobiacae capable of betaine degradation.</title>
        <authorList>
            <person name="Boltyanskaya Y."/>
            <person name="Kevbrin V."/>
            <person name="Detkova E."/>
            <person name="Grouzdev D.S."/>
            <person name="Koziaeva V."/>
            <person name="Zhilina T."/>
        </authorList>
    </citation>
    <scope>NUCLEOTIDE SEQUENCE</scope>
    <source>
        <strain evidence="2">Z-7014</strain>
    </source>
</reference>
<keyword evidence="1" id="KW-1133">Transmembrane helix</keyword>
<sequence>MELFLNVLAIFAGGVPVFFIILIITRRFFPEIDPYLAKAKPVIAEIDDLLDVILLEWQSSRLETVNDIIGQLRQDLRRAGYQLDPAEEEKVINHAKAKLKREAEKPEGLSLSRNQAGDLKVEFKREF</sequence>
<dbReference type="AlphaFoldDB" id="A0A931AVE3"/>
<dbReference type="RefSeq" id="WP_270452126.1">
    <property type="nucleotide sequence ID" value="NZ_JADPIE010000001.1"/>
</dbReference>
<keyword evidence="1" id="KW-0472">Membrane</keyword>
<dbReference type="EMBL" id="JADPIE010000001">
    <property type="protein sequence ID" value="MBF8435503.1"/>
    <property type="molecule type" value="Genomic_DNA"/>
</dbReference>
<proteinExistence type="predicted"/>